<keyword evidence="2" id="KW-0238">DNA-binding</keyword>
<dbReference type="PANTHER" id="PTHR38445">
    <property type="entry name" value="HTH-TYPE TRANSCRIPTIONAL REPRESSOR YTRA"/>
    <property type="match status" value="1"/>
</dbReference>
<comment type="caution">
    <text evidence="5">The sequence shown here is derived from an EMBL/GenBank/DDBJ whole genome shotgun (WGS) entry which is preliminary data.</text>
</comment>
<organism evidence="5 6">
    <name type="scientific">Xylanimonas ulmi</name>
    <dbReference type="NCBI Taxonomy" id="228973"/>
    <lineage>
        <taxon>Bacteria</taxon>
        <taxon>Bacillati</taxon>
        <taxon>Actinomycetota</taxon>
        <taxon>Actinomycetes</taxon>
        <taxon>Micrococcales</taxon>
        <taxon>Promicromonosporaceae</taxon>
        <taxon>Xylanimonas</taxon>
    </lineage>
</organism>
<dbReference type="CDD" id="cd07377">
    <property type="entry name" value="WHTH_GntR"/>
    <property type="match status" value="1"/>
</dbReference>
<dbReference type="SMART" id="SM00345">
    <property type="entry name" value="HTH_GNTR"/>
    <property type="match status" value="1"/>
</dbReference>
<dbReference type="RefSeq" id="WP_130412216.1">
    <property type="nucleotide sequence ID" value="NZ_SGWX01000001.1"/>
</dbReference>
<dbReference type="Pfam" id="PF00392">
    <property type="entry name" value="GntR"/>
    <property type="match status" value="1"/>
</dbReference>
<accession>A0A4Q7M1C1</accession>
<dbReference type="GO" id="GO:0003700">
    <property type="term" value="F:DNA-binding transcription factor activity"/>
    <property type="evidence" value="ECO:0007669"/>
    <property type="project" value="InterPro"/>
</dbReference>
<evidence type="ECO:0000256" key="3">
    <source>
        <dbReference type="ARBA" id="ARBA00023163"/>
    </source>
</evidence>
<sequence length="126" mass="13775">MRIVVSEGSGVPLYEQIVEQVRAAILSRRLAPGEALPSLRRLAHDLRVSLITTTRAYNDLAAAGLIVNVQGKGSFVADVDPALVRERVLSAIESDLERATASARETGVVSLEALHELLTRKWHEHE</sequence>
<dbReference type="Proteomes" id="UP000293852">
    <property type="component" value="Unassembled WGS sequence"/>
</dbReference>
<keyword evidence="6" id="KW-1185">Reference proteome</keyword>
<dbReference type="AlphaFoldDB" id="A0A4Q7M1C1"/>
<keyword evidence="1" id="KW-0805">Transcription regulation</keyword>
<name>A0A4Q7M1C1_9MICO</name>
<evidence type="ECO:0000256" key="1">
    <source>
        <dbReference type="ARBA" id="ARBA00023015"/>
    </source>
</evidence>
<keyword evidence="3" id="KW-0804">Transcription</keyword>
<evidence type="ECO:0000313" key="5">
    <source>
        <dbReference type="EMBL" id="RZS60362.1"/>
    </source>
</evidence>
<reference evidence="5 6" key="1">
    <citation type="submission" date="2019-02" db="EMBL/GenBank/DDBJ databases">
        <title>Sequencing the genomes of 1000 actinobacteria strains.</title>
        <authorList>
            <person name="Klenk H.-P."/>
        </authorList>
    </citation>
    <scope>NUCLEOTIDE SEQUENCE [LARGE SCALE GENOMIC DNA]</scope>
    <source>
        <strain evidence="5 6">DSM 16932</strain>
    </source>
</reference>
<dbReference type="PANTHER" id="PTHR38445:SF7">
    <property type="entry name" value="GNTR-FAMILY TRANSCRIPTIONAL REGULATOR"/>
    <property type="match status" value="1"/>
</dbReference>
<dbReference type="InterPro" id="IPR036390">
    <property type="entry name" value="WH_DNA-bd_sf"/>
</dbReference>
<dbReference type="PROSITE" id="PS50949">
    <property type="entry name" value="HTH_GNTR"/>
    <property type="match status" value="1"/>
</dbReference>
<dbReference type="SUPFAM" id="SSF46785">
    <property type="entry name" value="Winged helix' DNA-binding domain"/>
    <property type="match status" value="1"/>
</dbReference>
<proteinExistence type="predicted"/>
<dbReference type="EMBL" id="SGWX01000001">
    <property type="protein sequence ID" value="RZS60362.1"/>
    <property type="molecule type" value="Genomic_DNA"/>
</dbReference>
<evidence type="ECO:0000259" key="4">
    <source>
        <dbReference type="PROSITE" id="PS50949"/>
    </source>
</evidence>
<gene>
    <name evidence="5" type="ORF">EV386_0617</name>
</gene>
<dbReference type="GO" id="GO:0003677">
    <property type="term" value="F:DNA binding"/>
    <property type="evidence" value="ECO:0007669"/>
    <property type="project" value="UniProtKB-KW"/>
</dbReference>
<dbReference type="InterPro" id="IPR000524">
    <property type="entry name" value="Tscrpt_reg_HTH_GntR"/>
</dbReference>
<dbReference type="Gene3D" id="1.10.10.10">
    <property type="entry name" value="Winged helix-like DNA-binding domain superfamily/Winged helix DNA-binding domain"/>
    <property type="match status" value="1"/>
</dbReference>
<evidence type="ECO:0000313" key="6">
    <source>
        <dbReference type="Proteomes" id="UP000293852"/>
    </source>
</evidence>
<dbReference type="InterPro" id="IPR036388">
    <property type="entry name" value="WH-like_DNA-bd_sf"/>
</dbReference>
<dbReference type="OrthoDB" id="4307011at2"/>
<feature type="domain" description="HTH gntR-type" evidence="4">
    <location>
        <begin position="11"/>
        <end position="79"/>
    </location>
</feature>
<protein>
    <submittedName>
        <fullName evidence="5">GntR family transcriptional regulator</fullName>
    </submittedName>
</protein>
<evidence type="ECO:0000256" key="2">
    <source>
        <dbReference type="ARBA" id="ARBA00023125"/>
    </source>
</evidence>